<evidence type="ECO:0000313" key="2">
    <source>
        <dbReference type="EMBL" id="KIJ58431.1"/>
    </source>
</evidence>
<feature type="region of interest" description="Disordered" evidence="1">
    <location>
        <begin position="1"/>
        <end position="26"/>
    </location>
</feature>
<dbReference type="HOGENOM" id="CLU_1185143_0_0_1"/>
<name>A0A0C9W6M9_9AGAM</name>
<dbReference type="Proteomes" id="UP000053820">
    <property type="component" value="Unassembled WGS sequence"/>
</dbReference>
<evidence type="ECO:0000313" key="3">
    <source>
        <dbReference type="Proteomes" id="UP000053820"/>
    </source>
</evidence>
<sequence>MTTNSPPPPPTHIFDTQRLKSDTTSSSNTILPSVLTNYSHFFTQSSPPTLMLAQRSWLPVLGVYLAESSLFASQVFHTARFPDLSLNIVSGLPAGHPSPFQHAHNASHPWRVSFPPVACLPHRSTIFTSQASYQPSKPLALPEYAQCVLSFVPPAASITTSILFPHSPSTLVSPRPCPSVSQRHSIVITTLPELAQCVLFPALAELLQWPYWRHVYRTGPQSSPLTFRIGLHGV</sequence>
<accession>A0A0C9W6M9</accession>
<dbReference type="EMBL" id="KN839940">
    <property type="protein sequence ID" value="KIJ58431.1"/>
    <property type="molecule type" value="Genomic_DNA"/>
</dbReference>
<dbReference type="AlphaFoldDB" id="A0A0C9W6M9"/>
<protein>
    <submittedName>
        <fullName evidence="2">Uncharacterized protein</fullName>
    </submittedName>
</protein>
<reference evidence="2 3" key="1">
    <citation type="submission" date="2014-04" db="EMBL/GenBank/DDBJ databases">
        <title>Evolutionary Origins and Diversification of the Mycorrhizal Mutualists.</title>
        <authorList>
            <consortium name="DOE Joint Genome Institute"/>
            <consortium name="Mycorrhizal Genomics Consortium"/>
            <person name="Kohler A."/>
            <person name="Kuo A."/>
            <person name="Nagy L.G."/>
            <person name="Floudas D."/>
            <person name="Copeland A."/>
            <person name="Barry K.W."/>
            <person name="Cichocki N."/>
            <person name="Veneault-Fourrey C."/>
            <person name="LaButti K."/>
            <person name="Lindquist E.A."/>
            <person name="Lipzen A."/>
            <person name="Lundell T."/>
            <person name="Morin E."/>
            <person name="Murat C."/>
            <person name="Riley R."/>
            <person name="Ohm R."/>
            <person name="Sun H."/>
            <person name="Tunlid A."/>
            <person name="Henrissat B."/>
            <person name="Grigoriev I.V."/>
            <person name="Hibbett D.S."/>
            <person name="Martin F."/>
        </authorList>
    </citation>
    <scope>NUCLEOTIDE SEQUENCE [LARGE SCALE GENOMIC DNA]</scope>
    <source>
        <strain evidence="2 3">MD-312</strain>
    </source>
</reference>
<gene>
    <name evidence="2" type="ORF">HYDPIDRAFT_34178</name>
</gene>
<proteinExistence type="predicted"/>
<keyword evidence="3" id="KW-1185">Reference proteome</keyword>
<evidence type="ECO:0000256" key="1">
    <source>
        <dbReference type="SAM" id="MobiDB-lite"/>
    </source>
</evidence>
<organism evidence="2 3">
    <name type="scientific">Hydnomerulius pinastri MD-312</name>
    <dbReference type="NCBI Taxonomy" id="994086"/>
    <lineage>
        <taxon>Eukaryota</taxon>
        <taxon>Fungi</taxon>
        <taxon>Dikarya</taxon>
        <taxon>Basidiomycota</taxon>
        <taxon>Agaricomycotina</taxon>
        <taxon>Agaricomycetes</taxon>
        <taxon>Agaricomycetidae</taxon>
        <taxon>Boletales</taxon>
        <taxon>Boletales incertae sedis</taxon>
        <taxon>Leucogyrophana</taxon>
    </lineage>
</organism>
<feature type="compositionally biased region" description="Pro residues" evidence="1">
    <location>
        <begin position="1"/>
        <end position="11"/>
    </location>
</feature>